<dbReference type="InterPro" id="IPR002736">
    <property type="entry name" value="CitG"/>
</dbReference>
<dbReference type="GO" id="GO:0046917">
    <property type="term" value="F:triphosphoribosyl-dephospho-CoA synthase activity"/>
    <property type="evidence" value="ECO:0007669"/>
    <property type="project" value="UniProtKB-UniRule"/>
</dbReference>
<comment type="catalytic activity">
    <reaction evidence="1 6">
        <text>3'-dephospho-CoA + ATP = 2'-(5''-triphospho-alpha-D-ribosyl)-3'-dephospho-CoA + adenine</text>
        <dbReference type="Rhea" id="RHEA:15117"/>
        <dbReference type="ChEBI" id="CHEBI:16708"/>
        <dbReference type="ChEBI" id="CHEBI:30616"/>
        <dbReference type="ChEBI" id="CHEBI:57328"/>
        <dbReference type="ChEBI" id="CHEBI:61378"/>
        <dbReference type="EC" id="2.4.2.52"/>
    </reaction>
</comment>
<evidence type="ECO:0000256" key="4">
    <source>
        <dbReference type="ARBA" id="ARBA00022741"/>
    </source>
</evidence>
<evidence type="ECO:0000313" key="7">
    <source>
        <dbReference type="EMBL" id="POU60372.1"/>
    </source>
</evidence>
<accession>A0A2S4RR29</accession>
<dbReference type="InterPro" id="IPR017551">
    <property type="entry name" value="TriPribosyl-deP-CoA_syn_CitG"/>
</dbReference>
<comment type="similarity">
    <text evidence="2 6">Belongs to the CitG/MdcB family.</text>
</comment>
<comment type="caution">
    <text evidence="7">The sequence shown here is derived from an EMBL/GenBank/DDBJ whole genome shotgun (WGS) entry which is preliminary data.</text>
</comment>
<dbReference type="PANTHER" id="PTHR30201:SF2">
    <property type="entry name" value="2-(5''-TRIPHOSPHORIBOSYL)-3'-DEPHOSPHOCOENZYME-A SYNTHASE"/>
    <property type="match status" value="1"/>
</dbReference>
<dbReference type="Gene3D" id="1.10.4200.10">
    <property type="entry name" value="Triphosphoribosyl-dephospho-CoA protein"/>
    <property type="match status" value="1"/>
</dbReference>
<dbReference type="GO" id="GO:0005524">
    <property type="term" value="F:ATP binding"/>
    <property type="evidence" value="ECO:0007669"/>
    <property type="project" value="UniProtKB-KW"/>
</dbReference>
<dbReference type="AlphaFoldDB" id="A0A2S4RR29"/>
<evidence type="ECO:0000256" key="6">
    <source>
        <dbReference type="HAMAP-Rule" id="MF_00397"/>
    </source>
</evidence>
<evidence type="ECO:0000256" key="5">
    <source>
        <dbReference type="ARBA" id="ARBA00022840"/>
    </source>
</evidence>
<name>A0A2S4RR29_CITAM</name>
<evidence type="ECO:0000256" key="2">
    <source>
        <dbReference type="ARBA" id="ARBA00006812"/>
    </source>
</evidence>
<proteinExistence type="inferred from homology"/>
<dbReference type="RefSeq" id="WP_103780626.1">
    <property type="nucleotide sequence ID" value="NZ_PQLX01000014.1"/>
</dbReference>
<dbReference type="EC" id="2.4.2.52" evidence="6"/>
<dbReference type="Proteomes" id="UP000237003">
    <property type="component" value="Unassembled WGS sequence"/>
</dbReference>
<keyword evidence="5 6" id="KW-0067">ATP-binding</keyword>
<organism evidence="7 8">
    <name type="scientific">Citrobacter amalonaticus</name>
    <dbReference type="NCBI Taxonomy" id="35703"/>
    <lineage>
        <taxon>Bacteria</taxon>
        <taxon>Pseudomonadati</taxon>
        <taxon>Pseudomonadota</taxon>
        <taxon>Gammaproteobacteria</taxon>
        <taxon>Enterobacterales</taxon>
        <taxon>Enterobacteriaceae</taxon>
        <taxon>Citrobacter</taxon>
    </lineage>
</organism>
<evidence type="ECO:0000256" key="3">
    <source>
        <dbReference type="ARBA" id="ARBA00022679"/>
    </source>
</evidence>
<dbReference type="PANTHER" id="PTHR30201">
    <property type="entry name" value="TRIPHOSPHORIBOSYL-DEPHOSPHO-COA SYNTHASE"/>
    <property type="match status" value="1"/>
</dbReference>
<dbReference type="Pfam" id="PF01874">
    <property type="entry name" value="CitG"/>
    <property type="match status" value="1"/>
</dbReference>
<dbReference type="NCBIfam" id="TIGR03125">
    <property type="entry name" value="citrate_citG"/>
    <property type="match status" value="1"/>
</dbReference>
<sequence>MLVALNNPALSAFCSHYAHLGWLAMMTEVNLTPKPGLVDRRNNGAHRDMTLMDFHRSASAIARWLPKFILYGAQTAGMTEAHILPGLRSLGLACEREMYLATEGINTHKGTIFSLGLLCAALGRHYQLHHPQQPEALCETVAKICRGLVARELHILSPEQAKTAGQRLWLNMGLSGARGEAESGFALVCNLALPHYRQCQKEGLPPSLALLNTLLVLIAHNKDTNVASRGGLSGLNWIQHTARELLARVPTSHREHLAAIRQFDDQCIKRHLSPGGSADLLIVTWFLSHLSHFQWSLSC</sequence>
<dbReference type="HAMAP" id="MF_00397">
    <property type="entry name" value="CitG"/>
    <property type="match status" value="1"/>
</dbReference>
<dbReference type="EMBL" id="PQLX01000014">
    <property type="protein sequence ID" value="POU60372.1"/>
    <property type="molecule type" value="Genomic_DNA"/>
</dbReference>
<protein>
    <recommendedName>
        <fullName evidence="6">Probable 2-(5''-triphosphoribosyl)-3'-dephosphocoenzyme-A synthase</fullName>
        <shortName evidence="6">2-(5''-triphosphoribosyl)-3'-dephospho-CoA synthase</shortName>
        <ecNumber evidence="6">2.4.2.52</ecNumber>
    </recommendedName>
</protein>
<evidence type="ECO:0000256" key="1">
    <source>
        <dbReference type="ARBA" id="ARBA00001210"/>
    </source>
</evidence>
<dbReference type="OrthoDB" id="114886at2"/>
<evidence type="ECO:0000313" key="8">
    <source>
        <dbReference type="Proteomes" id="UP000237003"/>
    </source>
</evidence>
<reference evidence="7 8" key="1">
    <citation type="submission" date="2018-01" db="EMBL/GenBank/DDBJ databases">
        <title>Complete genome sequences of 14 Citrobacter spp. isolated from plant in Canada.</title>
        <authorList>
            <person name="Bhandare S.G."/>
            <person name="Colavecchio A."/>
            <person name="Jeukens J."/>
            <person name="Emond-Rheault J.-G."/>
            <person name="Freschi L."/>
            <person name="Hamel J."/>
            <person name="Kukavica-Ibrulj I."/>
            <person name="Levesque R."/>
            <person name="Goodridge L."/>
        </authorList>
    </citation>
    <scope>NUCLEOTIDE SEQUENCE [LARGE SCALE GENOMIC DNA]</scope>
    <source>
        <strain evidence="7 8">S1285</strain>
    </source>
</reference>
<gene>
    <name evidence="6 7" type="primary">citG</name>
    <name evidence="7" type="ORF">C3430_25315</name>
</gene>
<keyword evidence="4 6" id="KW-0547">Nucleotide-binding</keyword>
<dbReference type="GO" id="GO:0051191">
    <property type="term" value="P:prosthetic group biosynthetic process"/>
    <property type="evidence" value="ECO:0007669"/>
    <property type="project" value="TreeGrafter"/>
</dbReference>
<keyword evidence="3 6" id="KW-0808">Transferase</keyword>